<dbReference type="EMBL" id="CABFJX010000389">
    <property type="protein sequence ID" value="VTT77763.1"/>
    <property type="molecule type" value="Genomic_DNA"/>
</dbReference>
<evidence type="ECO:0000256" key="1">
    <source>
        <dbReference type="SAM" id="MobiDB-lite"/>
    </source>
</evidence>
<dbReference type="Proteomes" id="UP000760494">
    <property type="component" value="Unassembled WGS sequence"/>
</dbReference>
<organism evidence="2 3">
    <name type="scientific">Fusarium fujikuroi</name>
    <name type="common">Bakanae and foot rot disease fungus</name>
    <name type="synonym">Gibberella fujikuroi</name>
    <dbReference type="NCBI Taxonomy" id="5127"/>
    <lineage>
        <taxon>Eukaryota</taxon>
        <taxon>Fungi</taxon>
        <taxon>Dikarya</taxon>
        <taxon>Ascomycota</taxon>
        <taxon>Pezizomycotina</taxon>
        <taxon>Sordariomycetes</taxon>
        <taxon>Hypocreomycetidae</taxon>
        <taxon>Hypocreales</taxon>
        <taxon>Nectriaceae</taxon>
        <taxon>Fusarium</taxon>
        <taxon>Fusarium fujikuroi species complex</taxon>
    </lineage>
</organism>
<accession>A0A9Q9RUE6</accession>
<name>A0A9Q9RUE6_FUSFU</name>
<feature type="region of interest" description="Disordered" evidence="1">
    <location>
        <begin position="23"/>
        <end position="46"/>
    </location>
</feature>
<evidence type="ECO:0000313" key="2">
    <source>
        <dbReference type="EMBL" id="VTT77763.1"/>
    </source>
</evidence>
<comment type="caution">
    <text evidence="2">The sequence shown here is derived from an EMBL/GenBank/DDBJ whole genome shotgun (WGS) entry which is preliminary data.</text>
</comment>
<feature type="compositionally biased region" description="Polar residues" evidence="1">
    <location>
        <begin position="32"/>
        <end position="42"/>
    </location>
</feature>
<sequence length="314" mass="35320">MRWPVCGGGRSLGGGRYLQLPWQPKTSLDRGSGTNESLTPQDHTQDNRAQHMANLTTRLITQLLSGQPWRRLRSSLGLSELLCILPPDFFSHVTQTTLAGSPHSTLSRAELRPSTYIIYGLTTSETIYVLCKPVYLAHQHLPFGLELRYASSQFTDGARDHQVPEEVPELDPRLLGRETRRFQGQEDGIAGFVLLLNTPMTNGFWISKISHFSDSKKVVACMQEMDATPRTEGRQPATPMHAALVIWNHFNTTTHSAVLSHLQRLPSSPWLVTRIHVKHFSKVSSVQLSRIVCSAPSRHTTMRFELPCTSYREV</sequence>
<evidence type="ECO:0000313" key="3">
    <source>
        <dbReference type="Proteomes" id="UP000760494"/>
    </source>
</evidence>
<gene>
    <name evidence="2" type="ORF">C2S_10724</name>
</gene>
<proteinExistence type="predicted"/>
<dbReference type="AlphaFoldDB" id="A0A9Q9RUE6"/>
<protein>
    <submittedName>
        <fullName evidence="2">Uncharacterized protein</fullName>
    </submittedName>
</protein>
<reference evidence="2" key="1">
    <citation type="submission" date="2019-05" db="EMBL/GenBank/DDBJ databases">
        <authorList>
            <person name="Piombo E."/>
        </authorList>
    </citation>
    <scope>NUCLEOTIDE SEQUENCE</scope>
    <source>
        <strain evidence="2">C2S</strain>
    </source>
</reference>